<dbReference type="PIRSF" id="PIRSF002070">
    <property type="entry name" value="SSB"/>
    <property type="match status" value="1"/>
</dbReference>
<dbReference type="InterPro" id="IPR012340">
    <property type="entry name" value="NA-bd_OB-fold"/>
</dbReference>
<dbReference type="Pfam" id="PF00436">
    <property type="entry name" value="SSB"/>
    <property type="match status" value="1"/>
</dbReference>
<accession>A0AAU8A8D8</accession>
<dbReference type="PROSITE" id="PS50935">
    <property type="entry name" value="SSB"/>
    <property type="match status" value="1"/>
</dbReference>
<feature type="compositionally biased region" description="Low complexity" evidence="4">
    <location>
        <begin position="116"/>
        <end position="125"/>
    </location>
</feature>
<feature type="region of interest" description="Disordered" evidence="4">
    <location>
        <begin position="102"/>
        <end position="130"/>
    </location>
</feature>
<evidence type="ECO:0000256" key="2">
    <source>
        <dbReference type="HAMAP-Rule" id="MF_00984"/>
    </source>
</evidence>
<comment type="subunit">
    <text evidence="2">Homotetramer.</text>
</comment>
<dbReference type="Gene3D" id="2.40.50.140">
    <property type="entry name" value="Nucleic acid-binding proteins"/>
    <property type="match status" value="1"/>
</dbReference>
<evidence type="ECO:0000256" key="4">
    <source>
        <dbReference type="SAM" id="MobiDB-lite"/>
    </source>
</evidence>
<keyword evidence="1 2" id="KW-0238">DNA-binding</keyword>
<evidence type="ECO:0000313" key="5">
    <source>
        <dbReference type="EMBL" id="XCC62103.1"/>
    </source>
</evidence>
<dbReference type="EMBL" id="CP117826">
    <property type="protein sequence ID" value="XCC62103.1"/>
    <property type="molecule type" value="Genomic_DNA"/>
</dbReference>
<dbReference type="GO" id="GO:0006260">
    <property type="term" value="P:DNA replication"/>
    <property type="evidence" value="ECO:0007669"/>
    <property type="project" value="InterPro"/>
</dbReference>
<dbReference type="SUPFAM" id="SSF50249">
    <property type="entry name" value="Nucleic acid-binding proteins"/>
    <property type="match status" value="1"/>
</dbReference>
<dbReference type="CDD" id="cd04496">
    <property type="entry name" value="SSB_OBF"/>
    <property type="match status" value="1"/>
</dbReference>
<dbReference type="GO" id="GO:0009295">
    <property type="term" value="C:nucleoid"/>
    <property type="evidence" value="ECO:0007669"/>
    <property type="project" value="TreeGrafter"/>
</dbReference>
<gene>
    <name evidence="5" type="ORF">PUP29_11305</name>
</gene>
<proteinExistence type="inferred from homology"/>
<dbReference type="PANTHER" id="PTHR10302:SF27">
    <property type="entry name" value="SINGLE-STRANDED DNA-BINDING PROTEIN"/>
    <property type="match status" value="1"/>
</dbReference>
<dbReference type="PANTHER" id="PTHR10302">
    <property type="entry name" value="SINGLE-STRANDED DNA-BINDING PROTEIN"/>
    <property type="match status" value="1"/>
</dbReference>
<reference evidence="5" key="1">
    <citation type="submission" date="2023-02" db="EMBL/GenBank/DDBJ databases">
        <title>Gut commensal Christensenella minuta modulates host metabolism via a new class of secondary bile acids.</title>
        <authorList>
            <person name="Liu C."/>
        </authorList>
    </citation>
    <scope>NUCLEOTIDE SEQUENCE</scope>
    <source>
        <strain evidence="5">CA70</strain>
    </source>
</reference>
<comment type="caution">
    <text evidence="2">Lacks conserved residue(s) required for the propagation of feature annotation.</text>
</comment>
<organism evidence="5">
    <name type="scientific">Christensenella massiliensis</name>
    <dbReference type="NCBI Taxonomy" id="1805714"/>
    <lineage>
        <taxon>Bacteria</taxon>
        <taxon>Bacillati</taxon>
        <taxon>Bacillota</taxon>
        <taxon>Clostridia</taxon>
        <taxon>Christensenellales</taxon>
        <taxon>Christensenellaceae</taxon>
        <taxon>Christensenella</taxon>
    </lineage>
</organism>
<dbReference type="RefSeq" id="WP_079545689.1">
    <property type="nucleotide sequence ID" value="NZ_CP117826.1"/>
</dbReference>
<dbReference type="GO" id="GO:0003697">
    <property type="term" value="F:single-stranded DNA binding"/>
    <property type="evidence" value="ECO:0007669"/>
    <property type="project" value="UniProtKB-UniRule"/>
</dbReference>
<evidence type="ECO:0000256" key="3">
    <source>
        <dbReference type="PIRNR" id="PIRNR002070"/>
    </source>
</evidence>
<evidence type="ECO:0000256" key="1">
    <source>
        <dbReference type="ARBA" id="ARBA00023125"/>
    </source>
</evidence>
<name>A0AAU8A8D8_9FIRM</name>
<protein>
    <recommendedName>
        <fullName evidence="2 3">Single-stranded DNA-binding protein</fullName>
        <shortName evidence="2">SSB</shortName>
    </recommendedName>
</protein>
<dbReference type="HAMAP" id="MF_00984">
    <property type="entry name" value="SSB"/>
    <property type="match status" value="1"/>
</dbReference>
<dbReference type="NCBIfam" id="TIGR00621">
    <property type="entry name" value="ssb"/>
    <property type="match status" value="1"/>
</dbReference>
<dbReference type="AlphaFoldDB" id="A0AAU8A8D8"/>
<dbReference type="InterPro" id="IPR000424">
    <property type="entry name" value="Primosome_PriB/ssb"/>
</dbReference>
<dbReference type="InterPro" id="IPR011344">
    <property type="entry name" value="ssDNA-bd"/>
</dbReference>
<sequence>MNKAILVGNLTRDPEQRTTPSGVSVTSFTVAVTRRYKSQDGTQQADFINCVAWRSTAEFIAKYFTKGSRIGIVGTIQTRTYDDQNGVRRYVTEVVVDEAEFVTSKAQNPGATRGDAQQQPAAQQPSADDLFAEELSDFQPLDDAELPF</sequence>